<keyword evidence="2" id="KW-1133">Transmembrane helix</keyword>
<sequence length="98" mass="12150">MWSKIPNWLKNKYAITIVIFIVWLSFFDQNNFLVQYDFKKELRSLNQDKRFYLEEIKKTKIELEELTTNPVTLEKFAREKYLMKKDNEEIFVFELEKE</sequence>
<dbReference type="AlphaFoldDB" id="A0A5C6RX37"/>
<dbReference type="EMBL" id="VOOS01000001">
    <property type="protein sequence ID" value="TXB66657.1"/>
    <property type="molecule type" value="Genomic_DNA"/>
</dbReference>
<comment type="caution">
    <text evidence="3">The sequence shown here is derived from an EMBL/GenBank/DDBJ whole genome shotgun (WGS) entry which is preliminary data.</text>
</comment>
<dbReference type="InterPro" id="IPR007060">
    <property type="entry name" value="FtsL/DivIC"/>
</dbReference>
<dbReference type="RefSeq" id="WP_147097494.1">
    <property type="nucleotide sequence ID" value="NZ_VOOS01000001.1"/>
</dbReference>
<evidence type="ECO:0000313" key="3">
    <source>
        <dbReference type="EMBL" id="TXB66657.1"/>
    </source>
</evidence>
<dbReference type="OrthoDB" id="1467719at2"/>
<protein>
    <submittedName>
        <fullName evidence="3">Septum formation initiator family protein</fullName>
    </submittedName>
</protein>
<feature type="transmembrane region" description="Helical" evidence="2">
    <location>
        <begin position="12"/>
        <end position="34"/>
    </location>
</feature>
<evidence type="ECO:0000256" key="2">
    <source>
        <dbReference type="SAM" id="Phobius"/>
    </source>
</evidence>
<dbReference type="Pfam" id="PF04977">
    <property type="entry name" value="DivIC"/>
    <property type="match status" value="1"/>
</dbReference>
<feature type="coiled-coil region" evidence="1">
    <location>
        <begin position="42"/>
        <end position="69"/>
    </location>
</feature>
<keyword evidence="2" id="KW-0472">Membrane</keyword>
<keyword evidence="1" id="KW-0175">Coiled coil</keyword>
<keyword evidence="4" id="KW-1185">Reference proteome</keyword>
<evidence type="ECO:0000313" key="4">
    <source>
        <dbReference type="Proteomes" id="UP000321721"/>
    </source>
</evidence>
<name>A0A5C6RX37_9FLAO</name>
<organism evidence="3 4">
    <name type="scientific">Vicingus serpentipes</name>
    <dbReference type="NCBI Taxonomy" id="1926625"/>
    <lineage>
        <taxon>Bacteria</taxon>
        <taxon>Pseudomonadati</taxon>
        <taxon>Bacteroidota</taxon>
        <taxon>Flavobacteriia</taxon>
        <taxon>Flavobacteriales</taxon>
        <taxon>Vicingaceae</taxon>
        <taxon>Vicingus</taxon>
    </lineage>
</organism>
<keyword evidence="2" id="KW-0812">Transmembrane</keyword>
<dbReference type="Proteomes" id="UP000321721">
    <property type="component" value="Unassembled WGS sequence"/>
</dbReference>
<gene>
    <name evidence="3" type="ORF">FRY74_00300</name>
</gene>
<accession>A0A5C6RX37</accession>
<proteinExistence type="predicted"/>
<evidence type="ECO:0000256" key="1">
    <source>
        <dbReference type="SAM" id="Coils"/>
    </source>
</evidence>
<reference evidence="3 4" key="1">
    <citation type="submission" date="2019-08" db="EMBL/GenBank/DDBJ databases">
        <title>Genome of Vicingus serpentipes NCIMB 15042.</title>
        <authorList>
            <person name="Bowman J.P."/>
        </authorList>
    </citation>
    <scope>NUCLEOTIDE SEQUENCE [LARGE SCALE GENOMIC DNA]</scope>
    <source>
        <strain evidence="3 4">NCIMB 15042</strain>
    </source>
</reference>